<feature type="transmembrane region" description="Helical" evidence="1">
    <location>
        <begin position="343"/>
        <end position="364"/>
    </location>
</feature>
<evidence type="ECO:0000256" key="1">
    <source>
        <dbReference type="SAM" id="Phobius"/>
    </source>
</evidence>
<feature type="transmembrane region" description="Helical" evidence="1">
    <location>
        <begin position="283"/>
        <end position="305"/>
    </location>
</feature>
<dbReference type="Proteomes" id="UP000694480">
    <property type="component" value="Unassembled WGS sequence"/>
</dbReference>
<organism evidence="2 3">
    <name type="scientific">Planobacterium oryzisoli</name>
    <dbReference type="NCBI Taxonomy" id="2771435"/>
    <lineage>
        <taxon>Bacteria</taxon>
        <taxon>Pseudomonadati</taxon>
        <taxon>Bacteroidota</taxon>
        <taxon>Flavobacteriia</taxon>
        <taxon>Flavobacteriales</taxon>
        <taxon>Weeksellaceae</taxon>
        <taxon>Chryseobacterium group</taxon>
        <taxon>Chryseobacterium</taxon>
    </lineage>
</organism>
<name>A0A930YVS2_9FLAO</name>
<proteinExistence type="predicted"/>
<keyword evidence="3" id="KW-1185">Reference proteome</keyword>
<keyword evidence="1" id="KW-1133">Transmembrane helix</keyword>
<dbReference type="InterPro" id="IPR025291">
    <property type="entry name" value="DUF4153"/>
</dbReference>
<feature type="transmembrane region" description="Helical" evidence="1">
    <location>
        <begin position="21"/>
        <end position="39"/>
    </location>
</feature>
<protein>
    <submittedName>
        <fullName evidence="2">DUF4153 domain-containing protein</fullName>
    </submittedName>
</protein>
<feature type="transmembrane region" description="Helical" evidence="1">
    <location>
        <begin position="77"/>
        <end position="93"/>
    </location>
</feature>
<feature type="transmembrane region" description="Helical" evidence="1">
    <location>
        <begin position="45"/>
        <end position="65"/>
    </location>
</feature>
<feature type="transmembrane region" description="Helical" evidence="1">
    <location>
        <begin position="140"/>
        <end position="165"/>
    </location>
</feature>
<feature type="transmembrane region" description="Helical" evidence="1">
    <location>
        <begin position="105"/>
        <end position="125"/>
    </location>
</feature>
<comment type="caution">
    <text evidence="2">The sequence shown here is derived from an EMBL/GenBank/DDBJ whole genome shotgun (WGS) entry which is preliminary data.</text>
</comment>
<keyword evidence="1" id="KW-0812">Transmembrane</keyword>
<dbReference type="AlphaFoldDB" id="A0A930YVS2"/>
<dbReference type="EMBL" id="JADKYY010000006">
    <property type="protein sequence ID" value="MBF5027302.1"/>
    <property type="molecule type" value="Genomic_DNA"/>
</dbReference>
<reference evidence="2" key="1">
    <citation type="submission" date="2020-11" db="EMBL/GenBank/DDBJ databases">
        <title>Genome seq and assembly of Planobacterium sp.</title>
        <authorList>
            <person name="Chhetri G."/>
        </authorList>
    </citation>
    <scope>NUCLEOTIDE SEQUENCE</scope>
    <source>
        <strain evidence="2">GCR5</strain>
    </source>
</reference>
<feature type="transmembrane region" description="Helical" evidence="1">
    <location>
        <begin position="317"/>
        <end position="336"/>
    </location>
</feature>
<evidence type="ECO:0000313" key="2">
    <source>
        <dbReference type="EMBL" id="MBF5027302.1"/>
    </source>
</evidence>
<sequence length="579" mass="65710">MNEKVRPAFEKTIEVAMRYPMVLTSALIAALSLVTVLELENSDRWFTVLKLFFTSALGISLFFAIHTATDHLRTRMLYQLVGLGLLGTFYLSLPREEKSFTEMYAFIILPSFVLSHLLVSFLAFVSEKKEQGFWNFNKNLFINVFLTGVFTGVLTLGTVLAILAVDKLFDLDLREEIYPKTAAFLGIFASTFIFLFFSGKGRKELEKPSEYPQILKFFTQFVLIPLLLIYVVILYLYGLKILINFELPRGWVSYLVLGYGLVGTLALLLVHPLRHESKGWVRLFRRIFYLLLMPLLVLLFVAIFFRILQYGFTEARYIVLLLSVWLTTMALYFSFFRAPTIRMVPISLFLLGLAGLCLPFVNMFDVSASSQKKELLKTLNKNSMLSGSTVDFSRKVSDSTAREIADKMNYLYERKQADFVLSLLEEKKQISLSKVLSKETSPSNIYPTVMSWFSTLPTPAKAPVVLQDASKLIALSGYDYLVHIPLHGSSSFSIGEDTFTVHSAVQEQTQSLSLTLNGKEKVELLPLLKTMWDKETGQELSGSSRIGPYSIKIQFQSMERYGEAGRIGFTSGILLLKRD</sequence>
<dbReference type="RefSeq" id="WP_194739235.1">
    <property type="nucleotide sequence ID" value="NZ_JADKYY010000006.1"/>
</dbReference>
<evidence type="ECO:0000313" key="3">
    <source>
        <dbReference type="Proteomes" id="UP000694480"/>
    </source>
</evidence>
<gene>
    <name evidence="2" type="ORF">IC612_05765</name>
</gene>
<keyword evidence="1" id="KW-0472">Membrane</keyword>
<feature type="transmembrane region" description="Helical" evidence="1">
    <location>
        <begin position="217"/>
        <end position="239"/>
    </location>
</feature>
<feature type="transmembrane region" description="Helical" evidence="1">
    <location>
        <begin position="177"/>
        <end position="197"/>
    </location>
</feature>
<feature type="transmembrane region" description="Helical" evidence="1">
    <location>
        <begin position="251"/>
        <end position="271"/>
    </location>
</feature>
<accession>A0A930YVS2</accession>
<dbReference type="Pfam" id="PF13687">
    <property type="entry name" value="DUF4153"/>
    <property type="match status" value="1"/>
</dbReference>